<dbReference type="GO" id="GO:0043539">
    <property type="term" value="F:protein serine/threonine kinase activator activity"/>
    <property type="evidence" value="ECO:0007669"/>
    <property type="project" value="InterPro"/>
</dbReference>
<comment type="similarity">
    <text evidence="1">Belongs to the protein kinase superfamily. STE Ser/Thr protein kinase family. STE20 subfamily.</text>
</comment>
<dbReference type="Pfam" id="PF00069">
    <property type="entry name" value="Pkinase"/>
    <property type="match status" value="1"/>
</dbReference>
<dbReference type="Gene3D" id="3.30.200.20">
    <property type="entry name" value="Phosphorylase Kinase, domain 1"/>
    <property type="match status" value="1"/>
</dbReference>
<proteinExistence type="inferred from homology"/>
<evidence type="ECO:0000313" key="4">
    <source>
        <dbReference type="Proteomes" id="UP000823749"/>
    </source>
</evidence>
<keyword evidence="4" id="KW-1185">Reference proteome</keyword>
<dbReference type="PANTHER" id="PTHR48014">
    <property type="entry name" value="SERINE/THREONINE-PROTEIN KINASE FRAY2"/>
    <property type="match status" value="1"/>
</dbReference>
<evidence type="ECO:0000256" key="1">
    <source>
        <dbReference type="ARBA" id="ARBA00008874"/>
    </source>
</evidence>
<dbReference type="InterPro" id="IPR000719">
    <property type="entry name" value="Prot_kinase_dom"/>
</dbReference>
<organism evidence="3 4">
    <name type="scientific">Rhododendron griersonianum</name>
    <dbReference type="NCBI Taxonomy" id="479676"/>
    <lineage>
        <taxon>Eukaryota</taxon>
        <taxon>Viridiplantae</taxon>
        <taxon>Streptophyta</taxon>
        <taxon>Embryophyta</taxon>
        <taxon>Tracheophyta</taxon>
        <taxon>Spermatophyta</taxon>
        <taxon>Magnoliopsida</taxon>
        <taxon>eudicotyledons</taxon>
        <taxon>Gunneridae</taxon>
        <taxon>Pentapetalae</taxon>
        <taxon>asterids</taxon>
        <taxon>Ericales</taxon>
        <taxon>Ericaceae</taxon>
        <taxon>Ericoideae</taxon>
        <taxon>Rhodoreae</taxon>
        <taxon>Rhododendron</taxon>
    </lineage>
</organism>
<dbReference type="SMART" id="SM00220">
    <property type="entry name" value="S_TKc"/>
    <property type="match status" value="1"/>
</dbReference>
<dbReference type="GO" id="GO:0004672">
    <property type="term" value="F:protein kinase activity"/>
    <property type="evidence" value="ECO:0007669"/>
    <property type="project" value="InterPro"/>
</dbReference>
<dbReference type="Proteomes" id="UP000823749">
    <property type="component" value="Chromosome 9"/>
</dbReference>
<dbReference type="SUPFAM" id="SSF56112">
    <property type="entry name" value="Protein kinase-like (PK-like)"/>
    <property type="match status" value="1"/>
</dbReference>
<feature type="domain" description="Protein kinase" evidence="2">
    <location>
        <begin position="35"/>
        <end position="215"/>
    </location>
</feature>
<dbReference type="AlphaFoldDB" id="A0AAV6IYL2"/>
<reference evidence="3" key="1">
    <citation type="submission" date="2020-08" db="EMBL/GenBank/DDBJ databases">
        <title>Plant Genome Project.</title>
        <authorList>
            <person name="Zhang R.-G."/>
        </authorList>
    </citation>
    <scope>NUCLEOTIDE SEQUENCE</scope>
    <source>
        <strain evidence="3">WSP0</strain>
        <tissue evidence="3">Leaf</tissue>
    </source>
</reference>
<gene>
    <name evidence="3" type="ORF">RHGRI_026658</name>
</gene>
<evidence type="ECO:0000259" key="2">
    <source>
        <dbReference type="PROSITE" id="PS50011"/>
    </source>
</evidence>
<dbReference type="InterPro" id="IPR047173">
    <property type="entry name" value="STRAD_A/B-like"/>
</dbReference>
<dbReference type="GO" id="GO:0005524">
    <property type="term" value="F:ATP binding"/>
    <property type="evidence" value="ECO:0007669"/>
    <property type="project" value="InterPro"/>
</dbReference>
<comment type="caution">
    <text evidence="3">The sequence shown here is derived from an EMBL/GenBank/DDBJ whole genome shotgun (WGS) entry which is preliminary data.</text>
</comment>
<dbReference type="PROSITE" id="PS50011">
    <property type="entry name" value="PROTEIN_KINASE_DOM"/>
    <property type="match status" value="1"/>
</dbReference>
<dbReference type="Gene3D" id="1.10.510.10">
    <property type="entry name" value="Transferase(Phosphotransferase) domain 1"/>
    <property type="match status" value="1"/>
</dbReference>
<dbReference type="PANTHER" id="PTHR48014:SF24">
    <property type="entry name" value="PROTEIN KINASE SUPERFAMILY PROTEIN"/>
    <property type="match status" value="1"/>
</dbReference>
<evidence type="ECO:0000313" key="3">
    <source>
        <dbReference type="EMBL" id="KAG5532115.1"/>
    </source>
</evidence>
<name>A0AAV6IYL2_9ERIC</name>
<dbReference type="InterPro" id="IPR011009">
    <property type="entry name" value="Kinase-like_dom_sf"/>
</dbReference>
<protein>
    <recommendedName>
        <fullName evidence="2">Protein kinase domain-containing protein</fullName>
    </recommendedName>
</protein>
<accession>A0AAV6IYL2</accession>
<dbReference type="EMBL" id="JACTNZ010000009">
    <property type="protein sequence ID" value="KAG5532115.1"/>
    <property type="molecule type" value="Genomic_DNA"/>
</dbReference>
<sequence length="215" mass="24762">MVLRRTLLHRRSFLSLRRKLRQNGMHTLESLLVSGDLNFVIGKGGCKVSLSSVTDAPLFGEHEYVLYWLGICACKFTYAYFLQNNISREAQTMILADHPNVLKLHCLFVIDHNLWVIMPFMAGGSCLHILKAVHPDGFEEVVIATILREVLKGLEYVHHQGRIHRDVKAMQIYFEIDAVKSVQSLRGLSWMLLRNSGLVQVTADEYQLMYDRRYL</sequence>